<dbReference type="Proteomes" id="UP000324222">
    <property type="component" value="Unassembled WGS sequence"/>
</dbReference>
<evidence type="ECO:0000313" key="2">
    <source>
        <dbReference type="EMBL" id="MPC64166.1"/>
    </source>
</evidence>
<dbReference type="AlphaFoldDB" id="A0A5B7H2R6"/>
<comment type="caution">
    <text evidence="2">The sequence shown here is derived from an EMBL/GenBank/DDBJ whole genome shotgun (WGS) entry which is preliminary data.</text>
</comment>
<reference evidence="2 3" key="1">
    <citation type="submission" date="2019-05" db="EMBL/GenBank/DDBJ databases">
        <title>Another draft genome of Portunus trituberculatus and its Hox gene families provides insights of decapod evolution.</title>
        <authorList>
            <person name="Jeong J.-H."/>
            <person name="Song I."/>
            <person name="Kim S."/>
            <person name="Choi T."/>
            <person name="Kim D."/>
            <person name="Ryu S."/>
            <person name="Kim W."/>
        </authorList>
    </citation>
    <scope>NUCLEOTIDE SEQUENCE [LARGE SCALE GENOMIC DNA]</scope>
    <source>
        <tissue evidence="2">Muscle</tissue>
    </source>
</reference>
<sequence>MVVDPILVVKDLHGSGVGGGGCFASRFTPHDLTVSVLSHKVNDVPRRTRSSLLEESAVTRLATCPLLRRIAPPSLTQSHKDGDVTRYLPPGSDERSGPEVDRSG</sequence>
<organism evidence="2 3">
    <name type="scientific">Portunus trituberculatus</name>
    <name type="common">Swimming crab</name>
    <name type="synonym">Neptunus trituberculatus</name>
    <dbReference type="NCBI Taxonomy" id="210409"/>
    <lineage>
        <taxon>Eukaryota</taxon>
        <taxon>Metazoa</taxon>
        <taxon>Ecdysozoa</taxon>
        <taxon>Arthropoda</taxon>
        <taxon>Crustacea</taxon>
        <taxon>Multicrustacea</taxon>
        <taxon>Malacostraca</taxon>
        <taxon>Eumalacostraca</taxon>
        <taxon>Eucarida</taxon>
        <taxon>Decapoda</taxon>
        <taxon>Pleocyemata</taxon>
        <taxon>Brachyura</taxon>
        <taxon>Eubrachyura</taxon>
        <taxon>Portunoidea</taxon>
        <taxon>Portunidae</taxon>
        <taxon>Portuninae</taxon>
        <taxon>Portunus</taxon>
    </lineage>
</organism>
<accession>A0A5B7H2R6</accession>
<dbReference type="EMBL" id="VSRR010021719">
    <property type="protein sequence ID" value="MPC64166.1"/>
    <property type="molecule type" value="Genomic_DNA"/>
</dbReference>
<name>A0A5B7H2R6_PORTR</name>
<evidence type="ECO:0000313" key="3">
    <source>
        <dbReference type="Proteomes" id="UP000324222"/>
    </source>
</evidence>
<gene>
    <name evidence="2" type="ORF">E2C01_058277</name>
</gene>
<protein>
    <submittedName>
        <fullName evidence="2">Uncharacterized protein</fullName>
    </submittedName>
</protein>
<proteinExistence type="predicted"/>
<feature type="compositionally biased region" description="Basic and acidic residues" evidence="1">
    <location>
        <begin position="92"/>
        <end position="104"/>
    </location>
</feature>
<feature type="region of interest" description="Disordered" evidence="1">
    <location>
        <begin position="72"/>
        <end position="104"/>
    </location>
</feature>
<keyword evidence="3" id="KW-1185">Reference proteome</keyword>
<evidence type="ECO:0000256" key="1">
    <source>
        <dbReference type="SAM" id="MobiDB-lite"/>
    </source>
</evidence>